<evidence type="ECO:0000259" key="1">
    <source>
        <dbReference type="PROSITE" id="PS51832"/>
    </source>
</evidence>
<gene>
    <name evidence="2" type="ORF">RF679_10470</name>
</gene>
<reference evidence="2" key="1">
    <citation type="submission" date="2023-09" db="EMBL/GenBank/DDBJ databases">
        <title>Undibacterium sp. 20NA77.5 isolated from freshwater.</title>
        <authorList>
            <person name="Le V."/>
            <person name="Ko S.-R."/>
            <person name="Ahn C.-Y."/>
            <person name="Oh H.-M."/>
        </authorList>
    </citation>
    <scope>NUCLEOTIDE SEQUENCE</scope>
    <source>
        <strain evidence="2">20NA77.5</strain>
    </source>
</reference>
<accession>A0ABY9RCV5</accession>
<proteinExistence type="predicted"/>
<organism evidence="2 3">
    <name type="scientific">Undibacterium cyanobacteriorum</name>
    <dbReference type="NCBI Taxonomy" id="3073561"/>
    <lineage>
        <taxon>Bacteria</taxon>
        <taxon>Pseudomonadati</taxon>
        <taxon>Pseudomonadota</taxon>
        <taxon>Betaproteobacteria</taxon>
        <taxon>Burkholderiales</taxon>
        <taxon>Oxalobacteraceae</taxon>
        <taxon>Undibacterium</taxon>
    </lineage>
</organism>
<dbReference type="SUPFAM" id="SSF109604">
    <property type="entry name" value="HD-domain/PDEase-like"/>
    <property type="match status" value="1"/>
</dbReference>
<dbReference type="RefSeq" id="WP_309480586.1">
    <property type="nucleotide sequence ID" value="NZ_CP133720.1"/>
</dbReference>
<dbReference type="GO" id="GO:0016787">
    <property type="term" value="F:hydrolase activity"/>
    <property type="evidence" value="ECO:0007669"/>
    <property type="project" value="UniProtKB-KW"/>
</dbReference>
<name>A0ABY9RCV5_9BURK</name>
<dbReference type="SMART" id="SM00471">
    <property type="entry name" value="HDc"/>
    <property type="match status" value="1"/>
</dbReference>
<protein>
    <submittedName>
        <fullName evidence="2">HD-GYP domain-containing protein</fullName>
        <ecNumber evidence="2">3.1.4.-</ecNumber>
    </submittedName>
</protein>
<dbReference type="PANTHER" id="PTHR43155">
    <property type="entry name" value="CYCLIC DI-GMP PHOSPHODIESTERASE PA4108-RELATED"/>
    <property type="match status" value="1"/>
</dbReference>
<dbReference type="Pfam" id="PF13487">
    <property type="entry name" value="HD_5"/>
    <property type="match status" value="1"/>
</dbReference>
<dbReference type="InterPro" id="IPR021812">
    <property type="entry name" value="DUF3391"/>
</dbReference>
<dbReference type="Proteomes" id="UP001181355">
    <property type="component" value="Chromosome"/>
</dbReference>
<dbReference type="InterPro" id="IPR003607">
    <property type="entry name" value="HD/PDEase_dom"/>
</dbReference>
<dbReference type="NCBIfam" id="TIGR00277">
    <property type="entry name" value="HDIG"/>
    <property type="match status" value="1"/>
</dbReference>
<dbReference type="Gene3D" id="1.10.3210.10">
    <property type="entry name" value="Hypothetical protein af1432"/>
    <property type="match status" value="1"/>
</dbReference>
<dbReference type="EC" id="3.1.4.-" evidence="2"/>
<dbReference type="InterPro" id="IPR006675">
    <property type="entry name" value="HDIG_dom"/>
</dbReference>
<dbReference type="PROSITE" id="PS51832">
    <property type="entry name" value="HD_GYP"/>
    <property type="match status" value="1"/>
</dbReference>
<evidence type="ECO:0000313" key="3">
    <source>
        <dbReference type="Proteomes" id="UP001181355"/>
    </source>
</evidence>
<evidence type="ECO:0000313" key="2">
    <source>
        <dbReference type="EMBL" id="WMW79085.1"/>
    </source>
</evidence>
<dbReference type="Pfam" id="PF11871">
    <property type="entry name" value="DUF3391"/>
    <property type="match status" value="1"/>
</dbReference>
<dbReference type="EMBL" id="CP133720">
    <property type="protein sequence ID" value="WMW79085.1"/>
    <property type="molecule type" value="Genomic_DNA"/>
</dbReference>
<feature type="domain" description="HD-GYP" evidence="1">
    <location>
        <begin position="143"/>
        <end position="339"/>
    </location>
</feature>
<dbReference type="InterPro" id="IPR037522">
    <property type="entry name" value="HD_GYP_dom"/>
</dbReference>
<dbReference type="CDD" id="cd00077">
    <property type="entry name" value="HDc"/>
    <property type="match status" value="1"/>
</dbReference>
<sequence>MIKKIKFEQLRKGMFIHELCASWISSPFWQKSFLIENQATIEKIRKAGIQEAWIDTAKGCDVLVAETNTSAPVEIEEPAEEDIPEPRVPFDTIAPISMDAEMGRAAKIVDKSKTAVFSMFSEARMGKAIEAEQAMPLVEEIANSVMRNPGALIGLARLKTADDYTYMHSVAVCALMIALARQLKLSDDETREAGLAGLLHDIGKMAVPSEILNKPGKLTDEEFVSIKEHPGAGYEMLLEAKGVGQIALDVCLHHHEKMDGTGYPKGLKGEQISLYAKMGAVCDVYDAITSNRPYKAGWCPAESLKKMSEWAKGHFDETVFQAFVRSIGIYPVGTLVKLQSGRLGVVVEQQMGKSLLLPKVRAFFSTKSMAYISPVLLDLSAPGNQDKIVSREDASTWGLKEIDRFWLGDAAGHQS</sequence>
<keyword evidence="2" id="KW-0378">Hydrolase</keyword>
<dbReference type="PANTHER" id="PTHR43155:SF2">
    <property type="entry name" value="CYCLIC DI-GMP PHOSPHODIESTERASE PA4108"/>
    <property type="match status" value="1"/>
</dbReference>
<keyword evidence="3" id="KW-1185">Reference proteome</keyword>